<keyword evidence="3 7" id="KW-0812">Transmembrane</keyword>
<feature type="transmembrane region" description="Helical" evidence="7">
    <location>
        <begin position="72"/>
        <end position="92"/>
    </location>
</feature>
<feature type="transmembrane region" description="Helical" evidence="7">
    <location>
        <begin position="131"/>
        <end position="155"/>
    </location>
</feature>
<evidence type="ECO:0000256" key="1">
    <source>
        <dbReference type="ARBA" id="ARBA00004141"/>
    </source>
</evidence>
<dbReference type="RefSeq" id="WP_328585812.1">
    <property type="nucleotide sequence ID" value="NZ_FTOM01000002.1"/>
</dbReference>
<dbReference type="GO" id="GO:0016020">
    <property type="term" value="C:membrane"/>
    <property type="evidence" value="ECO:0007669"/>
    <property type="project" value="UniProtKB-SubCell"/>
</dbReference>
<reference evidence="9" key="1">
    <citation type="submission" date="2017-01" db="EMBL/GenBank/DDBJ databases">
        <authorList>
            <person name="Varghese N."/>
            <person name="Submissions S."/>
        </authorList>
    </citation>
    <scope>NUCLEOTIDE SEQUENCE [LARGE SCALE GENOMIC DNA]</scope>
    <source>
        <strain evidence="9">DSM 18714</strain>
    </source>
</reference>
<dbReference type="STRING" id="407234.SAMN05421795_102669"/>
<feature type="transmembrane region" description="Helical" evidence="7">
    <location>
        <begin position="98"/>
        <end position="119"/>
    </location>
</feature>
<evidence type="ECO:0000256" key="7">
    <source>
        <dbReference type="SAM" id="Phobius"/>
    </source>
</evidence>
<keyword evidence="4 7" id="KW-1133">Transmembrane helix</keyword>
<evidence type="ECO:0000313" key="8">
    <source>
        <dbReference type="EMBL" id="SIS69955.1"/>
    </source>
</evidence>
<protein>
    <submittedName>
        <fullName evidence="8">Predicted PurR-regulated permease PerM</fullName>
    </submittedName>
</protein>
<evidence type="ECO:0000313" key="9">
    <source>
        <dbReference type="Proteomes" id="UP000186098"/>
    </source>
</evidence>
<feature type="transmembrane region" description="Helical" evidence="7">
    <location>
        <begin position="210"/>
        <end position="229"/>
    </location>
</feature>
<comment type="subcellular location">
    <subcellularLocation>
        <location evidence="1">Membrane</location>
        <topology evidence="1">Multi-pass membrane protein</topology>
    </subcellularLocation>
</comment>
<dbReference type="Pfam" id="PF01594">
    <property type="entry name" value="AI-2E_transport"/>
    <property type="match status" value="1"/>
</dbReference>
<dbReference type="PANTHER" id="PTHR21716">
    <property type="entry name" value="TRANSMEMBRANE PROTEIN"/>
    <property type="match status" value="1"/>
</dbReference>
<keyword evidence="9" id="KW-1185">Reference proteome</keyword>
<gene>
    <name evidence="8" type="ORF">SAMN05421795_102669</name>
</gene>
<evidence type="ECO:0000256" key="2">
    <source>
        <dbReference type="ARBA" id="ARBA00009773"/>
    </source>
</evidence>
<evidence type="ECO:0000256" key="4">
    <source>
        <dbReference type="ARBA" id="ARBA00022989"/>
    </source>
</evidence>
<evidence type="ECO:0000256" key="5">
    <source>
        <dbReference type="ARBA" id="ARBA00023136"/>
    </source>
</evidence>
<organism evidence="8 9">
    <name type="scientific">Phaeovulum vinaykumarii</name>
    <dbReference type="NCBI Taxonomy" id="407234"/>
    <lineage>
        <taxon>Bacteria</taxon>
        <taxon>Pseudomonadati</taxon>
        <taxon>Pseudomonadota</taxon>
        <taxon>Alphaproteobacteria</taxon>
        <taxon>Rhodobacterales</taxon>
        <taxon>Paracoccaceae</taxon>
        <taxon>Phaeovulum</taxon>
    </lineage>
</organism>
<dbReference type="Proteomes" id="UP000186098">
    <property type="component" value="Unassembled WGS sequence"/>
</dbReference>
<dbReference type="AlphaFoldDB" id="A0A1N7L7Z0"/>
<dbReference type="GO" id="GO:0055085">
    <property type="term" value="P:transmembrane transport"/>
    <property type="evidence" value="ECO:0007669"/>
    <property type="project" value="TreeGrafter"/>
</dbReference>
<feature type="compositionally biased region" description="Low complexity" evidence="6">
    <location>
        <begin position="26"/>
        <end position="43"/>
    </location>
</feature>
<name>A0A1N7L7Z0_9RHOB</name>
<feature type="transmembrane region" description="Helical" evidence="7">
    <location>
        <begin position="266"/>
        <end position="284"/>
    </location>
</feature>
<dbReference type="EMBL" id="FTOM01000002">
    <property type="protein sequence ID" value="SIS69955.1"/>
    <property type="molecule type" value="Genomic_DNA"/>
</dbReference>
<feature type="compositionally biased region" description="Basic and acidic residues" evidence="6">
    <location>
        <begin position="1"/>
        <end position="25"/>
    </location>
</feature>
<feature type="compositionally biased region" description="Pro residues" evidence="6">
    <location>
        <begin position="425"/>
        <end position="443"/>
    </location>
</feature>
<accession>A0A1N7L7Z0</accession>
<dbReference type="InterPro" id="IPR002549">
    <property type="entry name" value="AI-2E-like"/>
</dbReference>
<sequence length="443" mass="46145">MTVEHPETPRGDGQKQSDGQDRGGRTADTATTAPETDATAGAGSVTGGMTGAGPVGGRMAGLLAPSSSLPRLAQLQTLFLGIIAFILGLFLLSEARFILISLVVAIIIFSLTSEAIRIIARLRLGPVHVPVWLASIAALLLISTALLTAAAVVVAQVNEVLTLALSYAEPMQKTIAEMFGWMGADVEAAMLDTMRTIGLPSYLRTLAGQASSLLSASVLVILFVGFLFAERMWFETKLLRLAGDQGQARHTAQVVATIMHRVNRYLLVKTGVSAVTGAIVYAVFRAAGFDLAMPVAVLTFALNFIPSLGSIIATAAAALVVQVQTGDPGTSIAVLGGLGLVQFVIGNIIDPMLMGRALRLSSFGIIISLAFWGAIWGLPGMFLAVPIMVALMIVATQSPALHPLAVALSREGLVEATPDIDAPSPEAPSPEAPSPKTPSPEPR</sequence>
<keyword evidence="5 7" id="KW-0472">Membrane</keyword>
<proteinExistence type="inferred from homology"/>
<feature type="region of interest" description="Disordered" evidence="6">
    <location>
        <begin position="417"/>
        <end position="443"/>
    </location>
</feature>
<evidence type="ECO:0000256" key="3">
    <source>
        <dbReference type="ARBA" id="ARBA00022692"/>
    </source>
</evidence>
<feature type="transmembrane region" description="Helical" evidence="7">
    <location>
        <begin position="332"/>
        <end position="349"/>
    </location>
</feature>
<evidence type="ECO:0000256" key="6">
    <source>
        <dbReference type="SAM" id="MobiDB-lite"/>
    </source>
</evidence>
<feature type="transmembrane region" description="Helical" evidence="7">
    <location>
        <begin position="369"/>
        <end position="394"/>
    </location>
</feature>
<feature type="region of interest" description="Disordered" evidence="6">
    <location>
        <begin position="1"/>
        <end position="47"/>
    </location>
</feature>
<comment type="similarity">
    <text evidence="2">Belongs to the autoinducer-2 exporter (AI-2E) (TC 2.A.86) family.</text>
</comment>
<dbReference type="PANTHER" id="PTHR21716:SF64">
    <property type="entry name" value="AI-2 TRANSPORT PROTEIN TQSA"/>
    <property type="match status" value="1"/>
</dbReference>
<feature type="transmembrane region" description="Helical" evidence="7">
    <location>
        <begin position="296"/>
        <end position="320"/>
    </location>
</feature>